<gene>
    <name evidence="3" type="ORF">PAUS00366_LOCUS945</name>
</gene>
<organism evidence="3">
    <name type="scientific">Pseudo-nitzschia australis</name>
    <dbReference type="NCBI Taxonomy" id="44445"/>
    <lineage>
        <taxon>Eukaryota</taxon>
        <taxon>Sar</taxon>
        <taxon>Stramenopiles</taxon>
        <taxon>Ochrophyta</taxon>
        <taxon>Bacillariophyta</taxon>
        <taxon>Bacillariophyceae</taxon>
        <taxon>Bacillariophycidae</taxon>
        <taxon>Bacillariales</taxon>
        <taxon>Bacillariaceae</taxon>
        <taxon>Pseudo-nitzschia</taxon>
    </lineage>
</organism>
<accession>A0A7S4A9I1</accession>
<feature type="domain" description="NAD-dependent epimerase/dehydratase" evidence="2">
    <location>
        <begin position="153"/>
        <end position="331"/>
    </location>
</feature>
<dbReference type="Pfam" id="PF01370">
    <property type="entry name" value="Epimerase"/>
    <property type="match status" value="1"/>
</dbReference>
<proteinExistence type="predicted"/>
<evidence type="ECO:0000313" key="3">
    <source>
        <dbReference type="EMBL" id="CAE0708225.1"/>
    </source>
</evidence>
<dbReference type="PANTHER" id="PTHR10366:SF831">
    <property type="entry name" value="NAD-DEPENDENT EPIMERASE_DEHYDRATASE DOMAIN-CONTAINING PROTEIN"/>
    <property type="match status" value="1"/>
</dbReference>
<dbReference type="InterPro" id="IPR036291">
    <property type="entry name" value="NAD(P)-bd_dom_sf"/>
</dbReference>
<keyword evidence="1" id="KW-0560">Oxidoreductase</keyword>
<dbReference type="Gene3D" id="3.40.50.720">
    <property type="entry name" value="NAD(P)-binding Rossmann-like Domain"/>
    <property type="match status" value="1"/>
</dbReference>
<sequence length="417" mass="45848">MKVLLSNLLHHTTMTSSTFTCCFYWLVFVSASALALSNGYQKRISIITGANGYVGREIVNVLLSDKSQDNPNSSGDECNDEILCLVRRNRIESETEYWKRFQSSQVSSTKVSVKVLPYDMLDGGKTITDALNNALEGTSNDETNDSDESNPNICVYHIASVFGPTDDHITTAKENVQGTKDLVEALGNFSKSDCCRLVFTSSMAAVRGSGQTPKNGEYYTYHDWNTKSKLEDNNWGSSYQWSKAESERVAWEIAGEMNIPMTTICPSFVFGPPTGDANGESDANLSSSFSITLFGQWVRGESPVQSRLFVDVRDVAKAHVLAVSRPEAINQRIIVSTEARMPSQEMAKILKEVCEETGLSDPENVSFDGEFKGGAIPIGTREVEATSRINDVLGLDLTPVQETIRDMGRSLLFAKGN</sequence>
<dbReference type="AlphaFoldDB" id="A0A7S4A9I1"/>
<dbReference type="SUPFAM" id="SSF51735">
    <property type="entry name" value="NAD(P)-binding Rossmann-fold domains"/>
    <property type="match status" value="1"/>
</dbReference>
<evidence type="ECO:0000259" key="2">
    <source>
        <dbReference type="Pfam" id="PF01370"/>
    </source>
</evidence>
<name>A0A7S4A9I1_9STRA</name>
<protein>
    <recommendedName>
        <fullName evidence="2">NAD-dependent epimerase/dehydratase domain-containing protein</fullName>
    </recommendedName>
</protein>
<dbReference type="PANTHER" id="PTHR10366">
    <property type="entry name" value="NAD DEPENDENT EPIMERASE/DEHYDRATASE"/>
    <property type="match status" value="1"/>
</dbReference>
<dbReference type="InterPro" id="IPR001509">
    <property type="entry name" value="Epimerase_deHydtase"/>
</dbReference>
<dbReference type="EMBL" id="HBIX01001257">
    <property type="protein sequence ID" value="CAE0708225.1"/>
    <property type="molecule type" value="Transcribed_RNA"/>
</dbReference>
<dbReference type="GO" id="GO:0016616">
    <property type="term" value="F:oxidoreductase activity, acting on the CH-OH group of donors, NAD or NADP as acceptor"/>
    <property type="evidence" value="ECO:0007669"/>
    <property type="project" value="TreeGrafter"/>
</dbReference>
<reference evidence="3" key="1">
    <citation type="submission" date="2021-01" db="EMBL/GenBank/DDBJ databases">
        <authorList>
            <person name="Corre E."/>
            <person name="Pelletier E."/>
            <person name="Niang G."/>
            <person name="Scheremetjew M."/>
            <person name="Finn R."/>
            <person name="Kale V."/>
            <person name="Holt S."/>
            <person name="Cochrane G."/>
            <person name="Meng A."/>
            <person name="Brown T."/>
            <person name="Cohen L."/>
        </authorList>
    </citation>
    <scope>NUCLEOTIDE SEQUENCE</scope>
    <source>
        <strain evidence="3">10249 10 AB</strain>
    </source>
</reference>
<dbReference type="InterPro" id="IPR050425">
    <property type="entry name" value="NAD(P)_dehydrat-like"/>
</dbReference>
<evidence type="ECO:0000256" key="1">
    <source>
        <dbReference type="ARBA" id="ARBA00023002"/>
    </source>
</evidence>